<reference evidence="12" key="1">
    <citation type="submission" date="2021-03" db="EMBL/GenBank/DDBJ databases">
        <title>Genomic Encyclopedia of Type Strains, Phase IV (KMG-IV): sequencing the most valuable type-strain genomes for metagenomic binning, comparative biology and taxonomic classification.</title>
        <authorList>
            <person name="Goeker M."/>
        </authorList>
    </citation>
    <scope>NUCLEOTIDE SEQUENCE</scope>
    <source>
        <strain evidence="12">DSM 15523</strain>
        <strain evidence="13 15">DSM 16476</strain>
    </source>
</reference>
<comment type="similarity">
    <text evidence="2 9">Belongs to the ketopantoate reductase family.</text>
</comment>
<evidence type="ECO:0000256" key="8">
    <source>
        <dbReference type="ARBA" id="ARBA00048793"/>
    </source>
</evidence>
<evidence type="ECO:0000259" key="11">
    <source>
        <dbReference type="Pfam" id="PF08546"/>
    </source>
</evidence>
<dbReference type="RefSeq" id="WP_057781695.1">
    <property type="nucleotide sequence ID" value="NZ_JAGGJQ010000008.1"/>
</dbReference>
<dbReference type="InterPro" id="IPR003710">
    <property type="entry name" value="ApbA"/>
</dbReference>
<dbReference type="NCBIfam" id="TIGR00745">
    <property type="entry name" value="apbA_panE"/>
    <property type="match status" value="1"/>
</dbReference>
<dbReference type="GO" id="GO:0015940">
    <property type="term" value="P:pantothenate biosynthetic process"/>
    <property type="evidence" value="ECO:0007669"/>
    <property type="project" value="UniProtKB-KW"/>
</dbReference>
<comment type="pathway">
    <text evidence="1 9">Cofactor biosynthesis; (R)-pantothenate biosynthesis; (R)-pantoate from 3-methyl-2-oxobutanoate: step 2/2.</text>
</comment>
<evidence type="ECO:0000313" key="15">
    <source>
        <dbReference type="Proteomes" id="UP001231587"/>
    </source>
</evidence>
<evidence type="ECO:0000256" key="2">
    <source>
        <dbReference type="ARBA" id="ARBA00007870"/>
    </source>
</evidence>
<dbReference type="GO" id="GO:0008677">
    <property type="term" value="F:2-dehydropantoate 2-reductase activity"/>
    <property type="evidence" value="ECO:0007669"/>
    <property type="project" value="UniProtKB-EC"/>
</dbReference>
<evidence type="ECO:0000256" key="3">
    <source>
        <dbReference type="ARBA" id="ARBA00013014"/>
    </source>
</evidence>
<comment type="function">
    <text evidence="9">Catalyzes the NADPH-dependent reduction of ketopantoate into pantoic acid.</text>
</comment>
<keyword evidence="6 9" id="KW-0560">Oxidoreductase</keyword>
<organism evidence="12 14">
    <name type="scientific">Formosa algae</name>
    <dbReference type="NCBI Taxonomy" id="225843"/>
    <lineage>
        <taxon>Bacteria</taxon>
        <taxon>Pseudomonadati</taxon>
        <taxon>Bacteroidota</taxon>
        <taxon>Flavobacteriia</taxon>
        <taxon>Flavobacteriales</taxon>
        <taxon>Flavobacteriaceae</taxon>
        <taxon>Formosa</taxon>
    </lineage>
</organism>
<dbReference type="GO" id="GO:0005737">
    <property type="term" value="C:cytoplasm"/>
    <property type="evidence" value="ECO:0007669"/>
    <property type="project" value="TreeGrafter"/>
</dbReference>
<name>A0A9X0YLI8_9FLAO</name>
<dbReference type="PANTHER" id="PTHR21708">
    <property type="entry name" value="PROBABLE 2-DEHYDROPANTOATE 2-REDUCTASE"/>
    <property type="match status" value="1"/>
</dbReference>
<dbReference type="EC" id="1.1.1.169" evidence="3 9"/>
<feature type="domain" description="Ketopantoate reductase C-terminal" evidence="11">
    <location>
        <begin position="182"/>
        <end position="294"/>
    </location>
</feature>
<dbReference type="Proteomes" id="UP001138672">
    <property type="component" value="Unassembled WGS sequence"/>
</dbReference>
<dbReference type="InterPro" id="IPR008927">
    <property type="entry name" value="6-PGluconate_DH-like_C_sf"/>
</dbReference>
<dbReference type="Pfam" id="PF02558">
    <property type="entry name" value="ApbA"/>
    <property type="match status" value="1"/>
</dbReference>
<evidence type="ECO:0000259" key="10">
    <source>
        <dbReference type="Pfam" id="PF02558"/>
    </source>
</evidence>
<protein>
    <recommendedName>
        <fullName evidence="4 9">2-dehydropantoate 2-reductase</fullName>
        <ecNumber evidence="3 9">1.1.1.169</ecNumber>
    </recommendedName>
    <alternativeName>
        <fullName evidence="7 9">Ketopantoate reductase</fullName>
    </alternativeName>
</protein>
<keyword evidence="15" id="KW-1185">Reference proteome</keyword>
<evidence type="ECO:0000313" key="12">
    <source>
        <dbReference type="EMBL" id="MBP1840790.1"/>
    </source>
</evidence>
<accession>A0A9X0YLI8</accession>
<dbReference type="Gene3D" id="1.10.1040.10">
    <property type="entry name" value="N-(1-d-carboxylethyl)-l-norvaline Dehydrogenase, domain 2"/>
    <property type="match status" value="1"/>
</dbReference>
<evidence type="ECO:0000313" key="14">
    <source>
        <dbReference type="Proteomes" id="UP001138672"/>
    </source>
</evidence>
<evidence type="ECO:0000256" key="7">
    <source>
        <dbReference type="ARBA" id="ARBA00032024"/>
    </source>
</evidence>
<dbReference type="InterPro" id="IPR051402">
    <property type="entry name" value="KPR-Related"/>
</dbReference>
<dbReference type="Gene3D" id="3.40.50.720">
    <property type="entry name" value="NAD(P)-binding Rossmann-like Domain"/>
    <property type="match status" value="1"/>
</dbReference>
<evidence type="ECO:0000256" key="9">
    <source>
        <dbReference type="RuleBase" id="RU362068"/>
    </source>
</evidence>
<dbReference type="InterPro" id="IPR013752">
    <property type="entry name" value="KPA_reductase"/>
</dbReference>
<dbReference type="InterPro" id="IPR036291">
    <property type="entry name" value="NAD(P)-bd_dom_sf"/>
</dbReference>
<evidence type="ECO:0000256" key="5">
    <source>
        <dbReference type="ARBA" id="ARBA00022857"/>
    </source>
</evidence>
<gene>
    <name evidence="12" type="ORF">J2Z56_002721</name>
    <name evidence="13" type="ORF">J2Z57_002766</name>
</gene>
<feature type="domain" description="Ketopantoate reductase N-terminal" evidence="10">
    <location>
        <begin position="3"/>
        <end position="159"/>
    </location>
</feature>
<keyword evidence="9" id="KW-0566">Pantothenate biosynthesis</keyword>
<dbReference type="Proteomes" id="UP001231587">
    <property type="component" value="Unassembled WGS sequence"/>
</dbReference>
<comment type="catalytic activity">
    <reaction evidence="8 9">
        <text>(R)-pantoate + NADP(+) = 2-dehydropantoate + NADPH + H(+)</text>
        <dbReference type="Rhea" id="RHEA:16233"/>
        <dbReference type="ChEBI" id="CHEBI:11561"/>
        <dbReference type="ChEBI" id="CHEBI:15378"/>
        <dbReference type="ChEBI" id="CHEBI:15980"/>
        <dbReference type="ChEBI" id="CHEBI:57783"/>
        <dbReference type="ChEBI" id="CHEBI:58349"/>
        <dbReference type="EC" id="1.1.1.169"/>
    </reaction>
</comment>
<evidence type="ECO:0000313" key="13">
    <source>
        <dbReference type="EMBL" id="MDQ0336313.1"/>
    </source>
</evidence>
<proteinExistence type="inferred from homology"/>
<dbReference type="EMBL" id="JAGGJQ010000008">
    <property type="protein sequence ID" value="MBP1840790.1"/>
    <property type="molecule type" value="Genomic_DNA"/>
</dbReference>
<dbReference type="SUPFAM" id="SSF51735">
    <property type="entry name" value="NAD(P)-binding Rossmann-fold domains"/>
    <property type="match status" value="1"/>
</dbReference>
<sequence>MKIGILGMGGIGSFIGAKLTKNYENDPETDIIFICRNATKKAINQDGLTLITADETLTAKPFLTSDVPEEIGTLDMLILATKSFSLAQAIKTYQDCIKEDTVIIPLQNGVDAKDIIVKNLNHYNSNILEGCIYVASNIEKPGVVKHLGGPGKIVFGNTDEIDFKWVETILTTGGLQATYTKDIKTFLWKKYMFVSPVATMTSALNIPFGALVENAEYMRILENMMKEVKALANAFNVTITDQDIEAALGMLSNFPYQSKSSLQLDFENNSPQTEKYNLVDYVIEQGETFEITVDTYKDMNKKIIALYTT</sequence>
<dbReference type="Pfam" id="PF08546">
    <property type="entry name" value="ApbA_C"/>
    <property type="match status" value="1"/>
</dbReference>
<evidence type="ECO:0000256" key="4">
    <source>
        <dbReference type="ARBA" id="ARBA00019465"/>
    </source>
</evidence>
<evidence type="ECO:0000256" key="6">
    <source>
        <dbReference type="ARBA" id="ARBA00023002"/>
    </source>
</evidence>
<comment type="caution">
    <text evidence="12">The sequence shown here is derived from an EMBL/GenBank/DDBJ whole genome shotgun (WGS) entry which is preliminary data.</text>
</comment>
<dbReference type="OrthoDB" id="9796561at2"/>
<evidence type="ECO:0000256" key="1">
    <source>
        <dbReference type="ARBA" id="ARBA00004994"/>
    </source>
</evidence>
<keyword evidence="5 9" id="KW-0521">NADP</keyword>
<dbReference type="EMBL" id="JAUSUU010000008">
    <property type="protein sequence ID" value="MDQ0336313.1"/>
    <property type="molecule type" value="Genomic_DNA"/>
</dbReference>
<dbReference type="InterPro" id="IPR013332">
    <property type="entry name" value="KPR_N"/>
</dbReference>
<dbReference type="AlphaFoldDB" id="A0A9X0YLI8"/>
<dbReference type="SUPFAM" id="SSF48179">
    <property type="entry name" value="6-phosphogluconate dehydrogenase C-terminal domain-like"/>
    <property type="match status" value="1"/>
</dbReference>
<dbReference type="InterPro" id="IPR013328">
    <property type="entry name" value="6PGD_dom2"/>
</dbReference>
<dbReference type="PANTHER" id="PTHR21708:SF26">
    <property type="entry name" value="2-DEHYDROPANTOATE 2-REDUCTASE"/>
    <property type="match status" value="1"/>
</dbReference>